<dbReference type="SUPFAM" id="SSF51735">
    <property type="entry name" value="NAD(P)-binding Rossmann-fold domains"/>
    <property type="match status" value="1"/>
</dbReference>
<keyword evidence="5" id="KW-1185">Reference proteome</keyword>
<reference evidence="4 5" key="1">
    <citation type="submission" date="2020-04" db="EMBL/GenBank/DDBJ databases">
        <title>Advantages and limits of metagenomic assembly and binning of a giant virus.</title>
        <authorList>
            <person name="Schulz F."/>
            <person name="Andreani J."/>
            <person name="Francis R."/>
            <person name="Boudjemaa H."/>
            <person name="Bou Khalil J.Y."/>
            <person name="Lee J."/>
            <person name="La Scola B."/>
            <person name="Woyke T."/>
        </authorList>
    </citation>
    <scope>NUCLEOTIDE SEQUENCE [LARGE SCALE GENOMIC DNA]</scope>
    <source>
        <strain evidence="4 5">FV1/VV64</strain>
    </source>
</reference>
<protein>
    <submittedName>
        <fullName evidence="4">UDP-glucose 6-dehydrogenase</fullName>
    </submittedName>
</protein>
<organism evidence="4 5">
    <name type="scientific">Fadolivirus FV1/VV64</name>
    <dbReference type="NCBI Taxonomy" id="3070911"/>
    <lineage>
        <taxon>Viruses</taxon>
        <taxon>Varidnaviria</taxon>
        <taxon>Bamfordvirae</taxon>
        <taxon>Nucleocytoviricota</taxon>
        <taxon>Megaviricetes</taxon>
        <taxon>Imitervirales</taxon>
        <taxon>Mimiviridae</taxon>
        <taxon>Klosneuvirinae</taxon>
        <taxon>Fadolivirus</taxon>
        <taxon>Fadolivirus algeromassiliense</taxon>
    </lineage>
</organism>
<evidence type="ECO:0000259" key="3">
    <source>
        <dbReference type="Pfam" id="PF03721"/>
    </source>
</evidence>
<proteinExistence type="inferred from homology"/>
<dbReference type="InterPro" id="IPR013328">
    <property type="entry name" value="6PGD_dom2"/>
</dbReference>
<dbReference type="Pfam" id="PF03721">
    <property type="entry name" value="UDPG_MGDP_dh_N"/>
    <property type="match status" value="1"/>
</dbReference>
<evidence type="ECO:0000259" key="2">
    <source>
        <dbReference type="Pfam" id="PF00984"/>
    </source>
</evidence>
<dbReference type="EMBL" id="MT418680">
    <property type="protein sequence ID" value="QKF94143.1"/>
    <property type="molecule type" value="Genomic_DNA"/>
</dbReference>
<dbReference type="InterPro" id="IPR014026">
    <property type="entry name" value="UDP-Glc/GDP-Man_DH_dimer"/>
</dbReference>
<dbReference type="GO" id="GO:0051287">
    <property type="term" value="F:NAD binding"/>
    <property type="evidence" value="ECO:0007669"/>
    <property type="project" value="InterPro"/>
</dbReference>
<dbReference type="Pfam" id="PF00984">
    <property type="entry name" value="UDPG_MGDP_dh"/>
    <property type="match status" value="1"/>
</dbReference>
<evidence type="ECO:0000313" key="4">
    <source>
        <dbReference type="EMBL" id="QKF94143.1"/>
    </source>
</evidence>
<dbReference type="InterPro" id="IPR001732">
    <property type="entry name" value="UDP-Glc/GDP-Man_DH_N"/>
</dbReference>
<dbReference type="GO" id="GO:0016616">
    <property type="term" value="F:oxidoreductase activity, acting on the CH-OH group of donors, NAD or NADP as acceptor"/>
    <property type="evidence" value="ECO:0007669"/>
    <property type="project" value="InterPro"/>
</dbReference>
<sequence length="279" mass="31532">MTKIGIIGIGFVGGAMLKSFIEKGYIINENLFIYDKYKNGGIGTFSDIVDTDILFVALPTLYLKASKNYDLSAIEETLQQLKNNNYNGIIVIKSTIEPTTTEIMAQKYGLNLVHNPEFLTARHAFTDFHNQKHIVLGKSNLCEATKYGVLCNFYKINYPDATISCCSSTESESMKLFLNNFYAVKVQFFTEIYLLCQKLNLNYESIRDLMLKNGWINSMHTQVPGPDGNVSYGGLCFPKDTTALLHFMESLDVPCEVIKATVEERNEMRKGEDDNIIKE</sequence>
<evidence type="ECO:0000256" key="1">
    <source>
        <dbReference type="ARBA" id="ARBA00006601"/>
    </source>
</evidence>
<feature type="domain" description="UDP-glucose/GDP-mannose dehydrogenase dimerisation" evidence="2">
    <location>
        <begin position="170"/>
        <end position="263"/>
    </location>
</feature>
<comment type="similarity">
    <text evidence="1">Belongs to the UDP-glucose/GDP-mannose dehydrogenase family.</text>
</comment>
<dbReference type="SUPFAM" id="SSF48179">
    <property type="entry name" value="6-phosphogluconate dehydrogenase C-terminal domain-like"/>
    <property type="match status" value="1"/>
</dbReference>
<dbReference type="InterPro" id="IPR036291">
    <property type="entry name" value="NAD(P)-bd_dom_sf"/>
</dbReference>
<dbReference type="Proteomes" id="UP001162001">
    <property type="component" value="Segment"/>
</dbReference>
<dbReference type="PANTHER" id="PTHR43750:SF3">
    <property type="entry name" value="UDP-GLUCOSE 6-DEHYDROGENASE TUAD"/>
    <property type="match status" value="1"/>
</dbReference>
<feature type="domain" description="UDP-glucose/GDP-mannose dehydrogenase N-terminal" evidence="3">
    <location>
        <begin position="47"/>
        <end position="144"/>
    </location>
</feature>
<name>A0A7D3QUH4_9VIRU</name>
<dbReference type="Gene3D" id="3.40.50.720">
    <property type="entry name" value="NAD(P)-binding Rossmann-like Domain"/>
    <property type="match status" value="1"/>
</dbReference>
<accession>A0A7D3QUH4</accession>
<evidence type="ECO:0000313" key="5">
    <source>
        <dbReference type="Proteomes" id="UP001162001"/>
    </source>
</evidence>
<dbReference type="PANTHER" id="PTHR43750">
    <property type="entry name" value="UDP-GLUCOSE 6-DEHYDROGENASE TUAD"/>
    <property type="match status" value="1"/>
</dbReference>
<dbReference type="Gene3D" id="1.10.1040.10">
    <property type="entry name" value="N-(1-d-carboxylethyl)-l-norvaline Dehydrogenase, domain 2"/>
    <property type="match status" value="1"/>
</dbReference>
<dbReference type="InterPro" id="IPR008927">
    <property type="entry name" value="6-PGluconate_DH-like_C_sf"/>
</dbReference>
<gene>
    <name evidence="4" type="ORF">Fadolivirus_1_685</name>
</gene>